<dbReference type="OrthoDB" id="7065464at2"/>
<gene>
    <name evidence="3" type="ORF">B3C1_14243</name>
</gene>
<dbReference type="InterPro" id="IPR036701">
    <property type="entry name" value="RraB-like_sf"/>
</dbReference>
<keyword evidence="1" id="KW-0963">Cytoplasm</keyword>
<evidence type="ECO:0000259" key="2">
    <source>
        <dbReference type="Pfam" id="PF06877"/>
    </source>
</evidence>
<dbReference type="AlphaFoldDB" id="K2JHZ9"/>
<evidence type="ECO:0000256" key="1">
    <source>
        <dbReference type="ARBA" id="ARBA00022490"/>
    </source>
</evidence>
<dbReference type="eggNOG" id="COG3076">
    <property type="taxonomic scope" value="Bacteria"/>
</dbReference>
<evidence type="ECO:0000313" key="3">
    <source>
        <dbReference type="EMBL" id="EKE70269.1"/>
    </source>
</evidence>
<dbReference type="SUPFAM" id="SSF89946">
    <property type="entry name" value="Hypothetical protein VC0424"/>
    <property type="match status" value="1"/>
</dbReference>
<dbReference type="RefSeq" id="WP_008485673.1">
    <property type="nucleotide sequence ID" value="NZ_AMRI01000021.1"/>
</dbReference>
<accession>K2JHZ9</accession>
<dbReference type="EMBL" id="AMRI01000021">
    <property type="protein sequence ID" value="EKE70269.1"/>
    <property type="molecule type" value="Genomic_DNA"/>
</dbReference>
<evidence type="ECO:0000313" key="4">
    <source>
        <dbReference type="Proteomes" id="UP000006755"/>
    </source>
</evidence>
<dbReference type="Proteomes" id="UP000006755">
    <property type="component" value="Unassembled WGS sequence"/>
</dbReference>
<organism evidence="3 4">
    <name type="scientific">Gallaecimonas xiamenensis 3-C-1</name>
    <dbReference type="NCBI Taxonomy" id="745411"/>
    <lineage>
        <taxon>Bacteria</taxon>
        <taxon>Pseudomonadati</taxon>
        <taxon>Pseudomonadota</taxon>
        <taxon>Gammaproteobacteria</taxon>
        <taxon>Enterobacterales</taxon>
        <taxon>Gallaecimonadaceae</taxon>
        <taxon>Gallaecimonas</taxon>
    </lineage>
</organism>
<dbReference type="Gene3D" id="3.30.70.970">
    <property type="entry name" value="RraB-like"/>
    <property type="match status" value="1"/>
</dbReference>
<protein>
    <submittedName>
        <fullName evidence="3">RNase E inhibitor protein</fullName>
    </submittedName>
</protein>
<name>K2JHZ9_9GAMM</name>
<dbReference type="NCBIfam" id="NF008393">
    <property type="entry name" value="PRK11191.1"/>
    <property type="match status" value="1"/>
</dbReference>
<dbReference type="PIRSF" id="PIRSF018193">
    <property type="entry name" value="UCP018193"/>
    <property type="match status" value="1"/>
</dbReference>
<proteinExistence type="predicted"/>
<dbReference type="STRING" id="745411.B3C1_14243"/>
<dbReference type="InterPro" id="IPR009671">
    <property type="entry name" value="RraB_dom"/>
</dbReference>
<keyword evidence="4" id="KW-1185">Reference proteome</keyword>
<feature type="domain" description="Regulator of ribonuclease activity B" evidence="2">
    <location>
        <begin position="12"/>
        <end position="112"/>
    </location>
</feature>
<comment type="caution">
    <text evidence="3">The sequence shown here is derived from an EMBL/GenBank/DDBJ whole genome shotgun (WGS) entry which is preliminary data.</text>
</comment>
<dbReference type="Pfam" id="PF06877">
    <property type="entry name" value="RraB"/>
    <property type="match status" value="1"/>
</dbReference>
<reference evidence="3 4" key="1">
    <citation type="journal article" date="2012" name="J. Bacteriol.">
        <title>Genome Sequence of Gallaecimonas xiamenensis Type Strain 3-C-1.</title>
        <authorList>
            <person name="Lai Q."/>
            <person name="Wang L."/>
            <person name="Wang W."/>
            <person name="Shao Z."/>
        </authorList>
    </citation>
    <scope>NUCLEOTIDE SEQUENCE [LARGE SCALE GENOMIC DNA]</scope>
    <source>
        <strain evidence="3 4">3-C-1</strain>
    </source>
</reference>
<sequence>MSLAARLEAQRQDNQDILDTLVEDGADLGDEFVVEHHFASPSFDKLEKVAVEVFKLGFDVTDAEEFREGRVTLFCFDAVREGPLVIEELNEDTDTLVKLADRFGVEYDGWGTFFGEEEDDEFDEEDDEEQH</sequence>
<dbReference type="InterPro" id="IPR016716">
    <property type="entry name" value="RraB"/>
</dbReference>